<evidence type="ECO:0000256" key="1">
    <source>
        <dbReference type="ARBA" id="ARBA00022491"/>
    </source>
</evidence>
<dbReference type="InterPro" id="IPR009057">
    <property type="entry name" value="Homeodomain-like_sf"/>
</dbReference>
<dbReference type="GO" id="GO:0043565">
    <property type="term" value="F:sequence-specific DNA binding"/>
    <property type="evidence" value="ECO:0007669"/>
    <property type="project" value="InterPro"/>
</dbReference>
<dbReference type="AlphaFoldDB" id="A0A1J5PS59"/>
<dbReference type="FunFam" id="1.10.10.60:FF:000132">
    <property type="entry name" value="AraC family transcriptional regulator"/>
    <property type="match status" value="1"/>
</dbReference>
<dbReference type="PANTHER" id="PTHR11019">
    <property type="entry name" value="HTH-TYPE TRANSCRIPTIONAL REGULATOR NIMR"/>
    <property type="match status" value="1"/>
</dbReference>
<reference evidence="6" key="1">
    <citation type="submission" date="2016-10" db="EMBL/GenBank/DDBJ databases">
        <title>Sequence of Gallionella enrichment culture.</title>
        <authorList>
            <person name="Poehlein A."/>
            <person name="Muehling M."/>
            <person name="Daniel R."/>
        </authorList>
    </citation>
    <scope>NUCLEOTIDE SEQUENCE</scope>
</reference>
<dbReference type="PROSITE" id="PS01124">
    <property type="entry name" value="HTH_ARAC_FAMILY_2"/>
    <property type="match status" value="1"/>
</dbReference>
<dbReference type="InterPro" id="IPR020449">
    <property type="entry name" value="Tscrpt_reg_AraC-type_HTH"/>
</dbReference>
<evidence type="ECO:0000256" key="2">
    <source>
        <dbReference type="ARBA" id="ARBA00023015"/>
    </source>
</evidence>
<dbReference type="InterPro" id="IPR018062">
    <property type="entry name" value="HTH_AraC-typ_CS"/>
</dbReference>
<keyword evidence="4" id="KW-0804">Transcription</keyword>
<dbReference type="PROSITE" id="PS00041">
    <property type="entry name" value="HTH_ARAC_FAMILY_1"/>
    <property type="match status" value="1"/>
</dbReference>
<dbReference type="Pfam" id="PF12833">
    <property type="entry name" value="HTH_18"/>
    <property type="match status" value="1"/>
</dbReference>
<organism evidence="6">
    <name type="scientific">mine drainage metagenome</name>
    <dbReference type="NCBI Taxonomy" id="410659"/>
    <lineage>
        <taxon>unclassified sequences</taxon>
        <taxon>metagenomes</taxon>
        <taxon>ecological metagenomes</taxon>
    </lineage>
</organism>
<dbReference type="PANTHER" id="PTHR11019:SF159">
    <property type="entry name" value="TRANSCRIPTIONAL REGULATOR-RELATED"/>
    <property type="match status" value="1"/>
</dbReference>
<feature type="domain" description="HTH araC/xylS-type" evidence="5">
    <location>
        <begin position="159"/>
        <end position="256"/>
    </location>
</feature>
<gene>
    <name evidence="6" type="primary">ripA_4</name>
    <name evidence="6" type="ORF">GALL_478090</name>
</gene>
<dbReference type="Gene3D" id="1.10.10.60">
    <property type="entry name" value="Homeodomain-like"/>
    <property type="match status" value="1"/>
</dbReference>
<dbReference type="SUPFAM" id="SSF46689">
    <property type="entry name" value="Homeodomain-like"/>
    <property type="match status" value="1"/>
</dbReference>
<keyword evidence="1" id="KW-0678">Repressor</keyword>
<dbReference type="SMART" id="SM00342">
    <property type="entry name" value="HTH_ARAC"/>
    <property type="match status" value="1"/>
</dbReference>
<evidence type="ECO:0000313" key="6">
    <source>
        <dbReference type="EMBL" id="OIQ70575.1"/>
    </source>
</evidence>
<sequence length="280" mass="30523">MTNSCDMLQLGDDSRPELIALSVRSAVAFDATHVRARGSLFLLTEGLVVVETATGRFLAPPRGISWMPPGLPHAVQSYGPTAGYGAFLAAEFCGDLPAEPTSFQTSPLAVLVLQKAVDWQQDAPLDPAQMRLLLVLIDEIRQTPTQPLQLPWPTDARLLAIARALLADVSSPRRLEQWASWADISPRSLSRKFVQETGMTFAQWRQWARLTQALEWLATGRAVKDVALSLGYDSVSAFIKVFRQALGATPATYFNRPRGLQTVGLHDLSSQAAEGAAQSK</sequence>
<dbReference type="PRINTS" id="PR00032">
    <property type="entry name" value="HTHARAC"/>
</dbReference>
<dbReference type="EMBL" id="MLJW01004134">
    <property type="protein sequence ID" value="OIQ70575.1"/>
    <property type="molecule type" value="Genomic_DNA"/>
</dbReference>
<proteinExistence type="predicted"/>
<dbReference type="InterPro" id="IPR018060">
    <property type="entry name" value="HTH_AraC"/>
</dbReference>
<keyword evidence="3" id="KW-0238">DNA-binding</keyword>
<evidence type="ECO:0000256" key="3">
    <source>
        <dbReference type="ARBA" id="ARBA00023125"/>
    </source>
</evidence>
<evidence type="ECO:0000259" key="5">
    <source>
        <dbReference type="PROSITE" id="PS01124"/>
    </source>
</evidence>
<accession>A0A1J5PS59</accession>
<dbReference type="SUPFAM" id="SSF51182">
    <property type="entry name" value="RmlC-like cupins"/>
    <property type="match status" value="1"/>
</dbReference>
<name>A0A1J5PS59_9ZZZZ</name>
<keyword evidence="2" id="KW-0805">Transcription regulation</keyword>
<dbReference type="InterPro" id="IPR011051">
    <property type="entry name" value="RmlC_Cupin_sf"/>
</dbReference>
<evidence type="ECO:0000256" key="4">
    <source>
        <dbReference type="ARBA" id="ARBA00023163"/>
    </source>
</evidence>
<dbReference type="GO" id="GO:0003700">
    <property type="term" value="F:DNA-binding transcription factor activity"/>
    <property type="evidence" value="ECO:0007669"/>
    <property type="project" value="InterPro"/>
</dbReference>
<comment type="caution">
    <text evidence="6">The sequence shown here is derived from an EMBL/GenBank/DDBJ whole genome shotgun (WGS) entry which is preliminary data.</text>
</comment>
<protein>
    <submittedName>
        <fullName evidence="6">HTH-type transcriptional repressor of iron protein A</fullName>
    </submittedName>
</protein>